<sequence>MDNLAEKIRLTNAQIDIQKDKLAQLQGQLAGNTGEADRLRARYAEINSILSSTSKTNVADPALIQEQIDLYTRLQELKAKEQKPSSINTAKVREEILKVETRINKLSASADAAKGKLNSLNSKYSSVNNSSQSATTKAGRLSEKIKEINKGLNGLGNSNKNISKMSNGVAMIARQFLTWMVILPFIMKSITALTTFLGQSLVTNNQFSNSLAQIKSNLYTAFMPIYQAILPAINTLMSALSTATAYIASFISSIFGKTFVQSQNAAKGLIQAKTAMGAYGDAAKKAGKETTGALAGFDEINLLNNNKNSGDDSSSKIPQIVSPNIDTSDVQKKTDELANRMKSVLGTIFNPFKEAWARDGNGAMEEFREAVEKSKATLRSFFDMLATPPVQAFLQNIGRLGIALGKLALSIYNNFILPIINWVISIIPSISKGLNPLLDWIVNFINKISDSPGAITGMISVILGLVAGFKAMAIVLQVSKWITTMIVAITELIAGLSTTVLVTTGVIGAIVALVVAFGVLYASNENFRNKVNEVGRAIGEFLSPVFEKLKEVVMDVWNNAIVPLGNALLDIWHMVIEPLSAILKDVFVMAFSAVIEVAKILWKNVLEPLIDFLADIFIKEIQAVIDIYYAWKPAIQTVIDIIMFLWNYALKPLIAFLGSVFLGTFEGVATSIKNIIGDIKTIFGGVIDFIAGVFTGNWSRAWQGVRDIFRGIFGALGDIAKSPLNAVIGLINGAIRGINKISFDVPDWVPSWAGGGKHFGVNLPNIPYLAQGGYVGANDPRLAVIGDNKREGEIVSPESKIYEQTFRAISDALGSRTDSQGGDLTIMIDGSAIGKVALNQLRKMQRSGGITLIPS</sequence>
<accession>A0A7D6VPV6</accession>
<organism evidence="3 4">
    <name type="scientific">Clostridium intestinale</name>
    <dbReference type="NCBI Taxonomy" id="36845"/>
    <lineage>
        <taxon>Bacteria</taxon>
        <taxon>Bacillati</taxon>
        <taxon>Bacillota</taxon>
        <taxon>Clostridia</taxon>
        <taxon>Eubacteriales</taxon>
        <taxon>Clostridiaceae</taxon>
        <taxon>Clostridium</taxon>
    </lineage>
</organism>
<evidence type="ECO:0000256" key="2">
    <source>
        <dbReference type="SAM" id="Phobius"/>
    </source>
</evidence>
<dbReference type="SUPFAM" id="SSF48371">
    <property type="entry name" value="ARM repeat"/>
    <property type="match status" value="1"/>
</dbReference>
<feature type="transmembrane region" description="Helical" evidence="2">
    <location>
        <begin position="454"/>
        <end position="476"/>
    </location>
</feature>
<feature type="transmembrane region" description="Helical" evidence="2">
    <location>
        <begin position="176"/>
        <end position="197"/>
    </location>
</feature>
<name>A0A7D6VPV6_9CLOT</name>
<feature type="transmembrane region" description="Helical" evidence="2">
    <location>
        <begin position="415"/>
        <end position="434"/>
    </location>
</feature>
<keyword evidence="2" id="KW-1133">Transmembrane helix</keyword>
<gene>
    <name evidence="3" type="ORF">HZF06_13125</name>
</gene>
<evidence type="ECO:0000256" key="1">
    <source>
        <dbReference type="SAM" id="Coils"/>
    </source>
</evidence>
<evidence type="ECO:0000313" key="4">
    <source>
        <dbReference type="Proteomes" id="UP000512286"/>
    </source>
</evidence>
<dbReference type="KEGG" id="cint:HZF06_13125"/>
<dbReference type="Proteomes" id="UP000512286">
    <property type="component" value="Chromosome"/>
</dbReference>
<protein>
    <submittedName>
        <fullName evidence="3">Uncharacterized protein</fullName>
    </submittedName>
</protein>
<evidence type="ECO:0000313" key="3">
    <source>
        <dbReference type="EMBL" id="QLY78037.1"/>
    </source>
</evidence>
<dbReference type="InterPro" id="IPR016024">
    <property type="entry name" value="ARM-type_fold"/>
</dbReference>
<keyword evidence="1" id="KW-0175">Coiled coil</keyword>
<reference evidence="3 4" key="1">
    <citation type="submission" date="2020-07" db="EMBL/GenBank/DDBJ databases">
        <title>Electron transfer.</title>
        <authorList>
            <person name="Huang L."/>
            <person name="Liu X."/>
            <person name="Zhou S."/>
        </authorList>
    </citation>
    <scope>NUCLEOTIDE SEQUENCE [LARGE SCALE GENOMIC DNA]</scope>
    <source>
        <strain evidence="3 4">Lx1</strain>
    </source>
</reference>
<dbReference type="EMBL" id="CP059378">
    <property type="protein sequence ID" value="QLY78037.1"/>
    <property type="molecule type" value="Genomic_DNA"/>
</dbReference>
<keyword evidence="2" id="KW-0812">Transmembrane</keyword>
<feature type="transmembrane region" description="Helical" evidence="2">
    <location>
        <begin position="488"/>
        <end position="521"/>
    </location>
</feature>
<proteinExistence type="predicted"/>
<dbReference type="AlphaFoldDB" id="A0A7D6VPV6"/>
<feature type="coiled-coil region" evidence="1">
    <location>
        <begin position="1"/>
        <end position="42"/>
    </location>
</feature>
<keyword evidence="2" id="KW-0472">Membrane</keyword>